<keyword evidence="5 6" id="KW-0472">Membrane</keyword>
<dbReference type="Proteomes" id="UP000244450">
    <property type="component" value="Unassembled WGS sequence"/>
</dbReference>
<comment type="similarity">
    <text evidence="2">Belongs to the EamA transporter family.</text>
</comment>
<dbReference type="EMBL" id="QCYK01000002">
    <property type="protein sequence ID" value="PUZ25479.1"/>
    <property type="molecule type" value="Genomic_DNA"/>
</dbReference>
<dbReference type="SUPFAM" id="SSF103481">
    <property type="entry name" value="Multidrug resistance efflux transporter EmrE"/>
    <property type="match status" value="2"/>
</dbReference>
<dbReference type="InterPro" id="IPR000620">
    <property type="entry name" value="EamA_dom"/>
</dbReference>
<accession>A0A2T7BGR5</accession>
<dbReference type="AlphaFoldDB" id="A0A2T7BGR5"/>
<evidence type="ECO:0000256" key="2">
    <source>
        <dbReference type="ARBA" id="ARBA00007362"/>
    </source>
</evidence>
<evidence type="ECO:0000256" key="4">
    <source>
        <dbReference type="ARBA" id="ARBA00022989"/>
    </source>
</evidence>
<reference evidence="8 9" key="1">
    <citation type="submission" date="2018-04" db="EMBL/GenBank/DDBJ databases">
        <title>Chitinophaga fuyangensis sp. nov., isolated from soil in a chemical factory.</title>
        <authorList>
            <person name="Chen K."/>
        </authorList>
    </citation>
    <scope>NUCLEOTIDE SEQUENCE [LARGE SCALE GENOMIC DNA]</scope>
    <source>
        <strain evidence="8 9">LY-1</strain>
    </source>
</reference>
<dbReference type="InterPro" id="IPR037185">
    <property type="entry name" value="EmrE-like"/>
</dbReference>
<evidence type="ECO:0000259" key="7">
    <source>
        <dbReference type="Pfam" id="PF00892"/>
    </source>
</evidence>
<feature type="transmembrane region" description="Helical" evidence="6">
    <location>
        <begin position="73"/>
        <end position="95"/>
    </location>
</feature>
<gene>
    <name evidence="8" type="ORF">DCC81_14425</name>
</gene>
<feature type="transmembrane region" description="Helical" evidence="6">
    <location>
        <begin position="195"/>
        <end position="213"/>
    </location>
</feature>
<feature type="transmembrane region" description="Helical" evidence="6">
    <location>
        <begin position="128"/>
        <end position="148"/>
    </location>
</feature>
<feature type="transmembrane region" description="Helical" evidence="6">
    <location>
        <begin position="101"/>
        <end position="121"/>
    </location>
</feature>
<dbReference type="GO" id="GO:0016020">
    <property type="term" value="C:membrane"/>
    <property type="evidence" value="ECO:0007669"/>
    <property type="project" value="UniProtKB-SubCell"/>
</dbReference>
<feature type="transmembrane region" description="Helical" evidence="6">
    <location>
        <begin position="255"/>
        <end position="272"/>
    </location>
</feature>
<evidence type="ECO:0000256" key="1">
    <source>
        <dbReference type="ARBA" id="ARBA00004141"/>
    </source>
</evidence>
<name>A0A2T7BGR5_9BACT</name>
<keyword evidence="9" id="KW-1185">Reference proteome</keyword>
<comment type="caution">
    <text evidence="8">The sequence shown here is derived from an EMBL/GenBank/DDBJ whole genome shotgun (WGS) entry which is preliminary data.</text>
</comment>
<feature type="domain" description="EamA" evidence="7">
    <location>
        <begin position="159"/>
        <end position="295"/>
    </location>
</feature>
<evidence type="ECO:0000256" key="3">
    <source>
        <dbReference type="ARBA" id="ARBA00022692"/>
    </source>
</evidence>
<feature type="domain" description="EamA" evidence="7">
    <location>
        <begin position="13"/>
        <end position="145"/>
    </location>
</feature>
<feature type="transmembrane region" description="Helical" evidence="6">
    <location>
        <begin position="41"/>
        <end position="61"/>
    </location>
</feature>
<dbReference type="Gene3D" id="1.10.3730.20">
    <property type="match status" value="1"/>
</dbReference>
<keyword evidence="4 6" id="KW-1133">Transmembrane helix</keyword>
<evidence type="ECO:0000313" key="9">
    <source>
        <dbReference type="Proteomes" id="UP000244450"/>
    </source>
</evidence>
<feature type="transmembrane region" description="Helical" evidence="6">
    <location>
        <begin position="225"/>
        <end position="243"/>
    </location>
</feature>
<dbReference type="Pfam" id="PF00892">
    <property type="entry name" value="EamA"/>
    <property type="match status" value="2"/>
</dbReference>
<comment type="subcellular location">
    <subcellularLocation>
        <location evidence="1">Membrane</location>
        <topology evidence="1">Multi-pass membrane protein</topology>
    </subcellularLocation>
</comment>
<sequence length="307" mass="33638">MLPRMQRTTKTPAYIALSLVSIFWGTTFLASHIGVKHLHGIMLSGVRMAAAGALLTGFFLLRGEKIPGKPVLGRLFIIGLIMLFGSNGLLTWSMAYIPSGLGAIIAATVPIWVTIFSFFLVKRVKLAPMLIAGMVLGFLGVAGIFYNYINDLLNPQFRFGILLCCASCMFWALGSVLTARWAIKINYLYGAGWQMLLSGVVMVLTCLCTGIYRPHDGLTIDLWESLLYLIFIGSVLTYSAYVFALNNLPPSLASVYAYINPIVAVILGWMILDESFTWLMGLCGAVTIGGVFLVNRSFAKQKSYEQA</sequence>
<dbReference type="PANTHER" id="PTHR32322">
    <property type="entry name" value="INNER MEMBRANE TRANSPORTER"/>
    <property type="match status" value="1"/>
</dbReference>
<feature type="transmembrane region" description="Helical" evidence="6">
    <location>
        <begin position="160"/>
        <end position="183"/>
    </location>
</feature>
<evidence type="ECO:0000313" key="8">
    <source>
        <dbReference type="EMBL" id="PUZ25479.1"/>
    </source>
</evidence>
<dbReference type="InterPro" id="IPR050638">
    <property type="entry name" value="AA-Vitamin_Transporters"/>
</dbReference>
<proteinExistence type="inferred from homology"/>
<protein>
    <submittedName>
        <fullName evidence="8">EamA family transporter</fullName>
    </submittedName>
</protein>
<evidence type="ECO:0000256" key="6">
    <source>
        <dbReference type="SAM" id="Phobius"/>
    </source>
</evidence>
<organism evidence="8 9">
    <name type="scientific">Chitinophaga parva</name>
    <dbReference type="NCBI Taxonomy" id="2169414"/>
    <lineage>
        <taxon>Bacteria</taxon>
        <taxon>Pseudomonadati</taxon>
        <taxon>Bacteroidota</taxon>
        <taxon>Chitinophagia</taxon>
        <taxon>Chitinophagales</taxon>
        <taxon>Chitinophagaceae</taxon>
        <taxon>Chitinophaga</taxon>
    </lineage>
</organism>
<dbReference type="OrthoDB" id="9812547at2"/>
<dbReference type="PANTHER" id="PTHR32322:SF2">
    <property type="entry name" value="EAMA DOMAIN-CONTAINING PROTEIN"/>
    <property type="match status" value="1"/>
</dbReference>
<feature type="transmembrane region" description="Helical" evidence="6">
    <location>
        <begin position="278"/>
        <end position="295"/>
    </location>
</feature>
<evidence type="ECO:0000256" key="5">
    <source>
        <dbReference type="ARBA" id="ARBA00023136"/>
    </source>
</evidence>
<feature type="transmembrane region" description="Helical" evidence="6">
    <location>
        <begin position="12"/>
        <end position="35"/>
    </location>
</feature>
<keyword evidence="3 6" id="KW-0812">Transmembrane</keyword>